<dbReference type="PANTHER" id="PTHR43685:SF2">
    <property type="entry name" value="GLYCOSYLTRANSFERASE 2-LIKE DOMAIN-CONTAINING PROTEIN"/>
    <property type="match status" value="1"/>
</dbReference>
<dbReference type="AlphaFoldDB" id="A0AB73T7W6"/>
<comment type="caution">
    <text evidence="2">The sequence shown here is derived from an EMBL/GenBank/DDBJ whole genome shotgun (WGS) entry which is preliminary data.</text>
</comment>
<evidence type="ECO:0000313" key="2">
    <source>
        <dbReference type="EMBL" id="PWJ78035.1"/>
    </source>
</evidence>
<dbReference type="PANTHER" id="PTHR43685">
    <property type="entry name" value="GLYCOSYLTRANSFERASE"/>
    <property type="match status" value="1"/>
</dbReference>
<dbReference type="Pfam" id="PF00535">
    <property type="entry name" value="Glycos_transf_2"/>
    <property type="match status" value="1"/>
</dbReference>
<protein>
    <submittedName>
        <fullName evidence="2">Glycosyl transferase family 2</fullName>
    </submittedName>
</protein>
<accession>A0AB73T7W6</accession>
<feature type="domain" description="Glycosyltransferase 2-like" evidence="1">
    <location>
        <begin position="4"/>
        <end position="124"/>
    </location>
</feature>
<proteinExistence type="predicted"/>
<dbReference type="InterPro" id="IPR029044">
    <property type="entry name" value="Nucleotide-diphossugar_trans"/>
</dbReference>
<sequence length="307" mass="36707">MTTSVILSCYNGSKYIIEQLESLRRQTRIPDEVIIADDCSSDETVRKIREYTDRYKLDKWKIYVNKHNKGWRCNFIHSFALASSDIIFPCDQDDIWNPEKIEMMASVMEKHPEIGVLVSNFKVLNYVPETKIPGVYAMKYDNSLEKIEFTSRFMNIRRPGCVYGFKSEFMGLIKQIWTENQSHDALLWRLGMITDSLYLYCFESIKWRRFEGCATFNTLDNWEERKKEYAGWIEQCTFFEKWLSKRDIEGKAYKIKTVRKCRKAAELIFRIKEKNRIQDYMMLTLYGNLFANPKSVYKEIYQLLRHK</sequence>
<dbReference type="InterPro" id="IPR001173">
    <property type="entry name" value="Glyco_trans_2-like"/>
</dbReference>
<dbReference type="InterPro" id="IPR050834">
    <property type="entry name" value="Glycosyltransf_2"/>
</dbReference>
<dbReference type="EMBL" id="QGGY01000002">
    <property type="protein sequence ID" value="PWJ78035.1"/>
    <property type="molecule type" value="Genomic_DNA"/>
</dbReference>
<dbReference type="RefSeq" id="WP_257497483.1">
    <property type="nucleotide sequence ID" value="NZ_JANKBI010000012.1"/>
</dbReference>
<dbReference type="GO" id="GO:0016740">
    <property type="term" value="F:transferase activity"/>
    <property type="evidence" value="ECO:0007669"/>
    <property type="project" value="UniProtKB-KW"/>
</dbReference>
<evidence type="ECO:0000313" key="3">
    <source>
        <dbReference type="Proteomes" id="UP000245412"/>
    </source>
</evidence>
<dbReference type="Proteomes" id="UP000245412">
    <property type="component" value="Unassembled WGS sequence"/>
</dbReference>
<keyword evidence="2" id="KW-0808">Transferase</keyword>
<keyword evidence="3" id="KW-1185">Reference proteome</keyword>
<name>A0AB73T7W6_9FIRM</name>
<organism evidence="2 3">
    <name type="scientific">Murimonas intestini</name>
    <dbReference type="NCBI Taxonomy" id="1337051"/>
    <lineage>
        <taxon>Bacteria</taxon>
        <taxon>Bacillati</taxon>
        <taxon>Bacillota</taxon>
        <taxon>Clostridia</taxon>
        <taxon>Lachnospirales</taxon>
        <taxon>Lachnospiraceae</taxon>
        <taxon>Murimonas</taxon>
    </lineage>
</organism>
<dbReference type="SUPFAM" id="SSF53448">
    <property type="entry name" value="Nucleotide-diphospho-sugar transferases"/>
    <property type="match status" value="1"/>
</dbReference>
<dbReference type="Gene3D" id="3.90.550.10">
    <property type="entry name" value="Spore Coat Polysaccharide Biosynthesis Protein SpsA, Chain A"/>
    <property type="match status" value="1"/>
</dbReference>
<evidence type="ECO:0000259" key="1">
    <source>
        <dbReference type="Pfam" id="PF00535"/>
    </source>
</evidence>
<reference evidence="2 3" key="1">
    <citation type="submission" date="2018-05" db="EMBL/GenBank/DDBJ databases">
        <authorList>
            <person name="Goeker M."/>
            <person name="Huntemann M."/>
            <person name="Clum A."/>
            <person name="Pillay M."/>
            <person name="Palaniappan K."/>
            <person name="Varghese N."/>
            <person name="Mikhailova N."/>
            <person name="Stamatis D."/>
            <person name="Reddy T."/>
            <person name="Daum C."/>
            <person name="Shapiro N."/>
            <person name="Ivanova N."/>
            <person name="Kyrpides N."/>
            <person name="Woyke T."/>
        </authorList>
    </citation>
    <scope>NUCLEOTIDE SEQUENCE [LARGE SCALE GENOMIC DNA]</scope>
    <source>
        <strain evidence="2 3">DSM 26524</strain>
    </source>
</reference>
<gene>
    <name evidence="2" type="ORF">C7383_102168</name>
</gene>